<proteinExistence type="predicted"/>
<dbReference type="Proteomes" id="UP000183107">
    <property type="component" value="Unassembled WGS sequence"/>
</dbReference>
<dbReference type="EMBL" id="FOVJ01000001">
    <property type="protein sequence ID" value="SFN39658.1"/>
    <property type="molecule type" value="Genomic_DNA"/>
</dbReference>
<sequence length="325" mass="35543">MNYYERYCGDYQRDTAHLSLAEHGAYTMLLDTYFSVEKPLPEDLASLYRVCRAMTRLEQQAVKNVAEQFFPVSAIDGLRHNHRADREIVKARPKIEAARINGRKGGRPPKESSRQVPQSAPNASHRIPDGLSTGSGNAITEIPPGKPAGKAHQRQHQPQHQFQRQFHTNTGCGYADTIDLPEEQAYMDGLVPDSVSPAPHLVISPGVLETESRGALPPGLAGACCKALARHGVQGCNPHHPILLALLQAGAVEDEFVQAAANAAAKGKANFAYVIGTVKRQREEAAKLVLHQGRMPNKQELLESSNKAATEGWVPPELRDTRHAN</sequence>
<evidence type="ECO:0000256" key="1">
    <source>
        <dbReference type="SAM" id="MobiDB-lite"/>
    </source>
</evidence>
<evidence type="ECO:0000313" key="3">
    <source>
        <dbReference type="Proteomes" id="UP000183107"/>
    </source>
</evidence>
<accession>A0A1I4YNP9</accession>
<dbReference type="RefSeq" id="WP_177186904.1">
    <property type="nucleotide sequence ID" value="NZ_FOVJ01000001.1"/>
</dbReference>
<dbReference type="Pfam" id="PF07120">
    <property type="entry name" value="DUF1376"/>
    <property type="match status" value="1"/>
</dbReference>
<protein>
    <submittedName>
        <fullName evidence="2">Uncharacterized conserved protein YdaU, DUF1376 family</fullName>
    </submittedName>
</protein>
<evidence type="ECO:0000313" key="2">
    <source>
        <dbReference type="EMBL" id="SFN39658.1"/>
    </source>
</evidence>
<feature type="region of interest" description="Disordered" evidence="1">
    <location>
        <begin position="297"/>
        <end position="325"/>
    </location>
</feature>
<reference evidence="3" key="1">
    <citation type="submission" date="2016-10" db="EMBL/GenBank/DDBJ databases">
        <authorList>
            <person name="Varghese N."/>
        </authorList>
    </citation>
    <scope>NUCLEOTIDE SEQUENCE [LARGE SCALE GENOMIC DNA]</scope>
    <source>
        <strain evidence="3">Nsp8</strain>
    </source>
</reference>
<dbReference type="InterPro" id="IPR010781">
    <property type="entry name" value="DUF1376"/>
</dbReference>
<organism evidence="2 3">
    <name type="scientific">Nitrosospira briensis</name>
    <dbReference type="NCBI Taxonomy" id="35799"/>
    <lineage>
        <taxon>Bacteria</taxon>
        <taxon>Pseudomonadati</taxon>
        <taxon>Pseudomonadota</taxon>
        <taxon>Betaproteobacteria</taxon>
        <taxon>Nitrosomonadales</taxon>
        <taxon>Nitrosomonadaceae</taxon>
        <taxon>Nitrosospira</taxon>
    </lineage>
</organism>
<keyword evidence="3" id="KW-1185">Reference proteome</keyword>
<name>A0A1I4YNP9_9PROT</name>
<gene>
    <name evidence="2" type="ORF">SAMN05216386_0798</name>
</gene>
<feature type="region of interest" description="Disordered" evidence="1">
    <location>
        <begin position="89"/>
        <end position="162"/>
    </location>
</feature>
<dbReference type="AlphaFoldDB" id="A0A1I4YNP9"/>